<dbReference type="GeneID" id="64662766"/>
<reference evidence="2" key="1">
    <citation type="journal article" date="2020" name="New Phytol.">
        <title>Comparative genomics reveals dynamic genome evolution in host specialist ectomycorrhizal fungi.</title>
        <authorList>
            <person name="Lofgren L.A."/>
            <person name="Nguyen N.H."/>
            <person name="Vilgalys R."/>
            <person name="Ruytinx J."/>
            <person name="Liao H.L."/>
            <person name="Branco S."/>
            <person name="Kuo A."/>
            <person name="LaButti K."/>
            <person name="Lipzen A."/>
            <person name="Andreopoulos W."/>
            <person name="Pangilinan J."/>
            <person name="Riley R."/>
            <person name="Hundley H."/>
            <person name="Na H."/>
            <person name="Barry K."/>
            <person name="Grigoriev I.V."/>
            <person name="Stajich J.E."/>
            <person name="Kennedy P.G."/>
        </authorList>
    </citation>
    <scope>NUCLEOTIDE SEQUENCE</scope>
    <source>
        <strain evidence="2">FC203</strain>
    </source>
</reference>
<dbReference type="PANTHER" id="PTHR23346:SF7">
    <property type="entry name" value="STALLED RIBOSOME SENSOR GCN1"/>
    <property type="match status" value="1"/>
</dbReference>
<dbReference type="AlphaFoldDB" id="A0AAD4DS52"/>
<dbReference type="GO" id="GO:0019887">
    <property type="term" value="F:protein kinase regulator activity"/>
    <property type="evidence" value="ECO:0007669"/>
    <property type="project" value="TreeGrafter"/>
</dbReference>
<evidence type="ECO:0000256" key="1">
    <source>
        <dbReference type="ARBA" id="ARBA00022737"/>
    </source>
</evidence>
<keyword evidence="3" id="KW-1185">Reference proteome</keyword>
<dbReference type="GO" id="GO:0034198">
    <property type="term" value="P:cellular response to amino acid starvation"/>
    <property type="evidence" value="ECO:0007669"/>
    <property type="project" value="TreeGrafter"/>
</dbReference>
<name>A0AAD4DS52_9AGAM</name>
<dbReference type="RefSeq" id="XP_041218340.1">
    <property type="nucleotide sequence ID" value="XM_041368468.1"/>
</dbReference>
<dbReference type="SUPFAM" id="SSF48371">
    <property type="entry name" value="ARM repeat"/>
    <property type="match status" value="1"/>
</dbReference>
<dbReference type="GO" id="GO:0006417">
    <property type="term" value="P:regulation of translation"/>
    <property type="evidence" value="ECO:0007669"/>
    <property type="project" value="TreeGrafter"/>
</dbReference>
<keyword evidence="1" id="KW-0677">Repeat</keyword>
<dbReference type="InterPro" id="IPR016024">
    <property type="entry name" value="ARM-type_fold"/>
</dbReference>
<comment type="caution">
    <text evidence="2">The sequence shown here is derived from an EMBL/GenBank/DDBJ whole genome shotgun (WGS) entry which is preliminary data.</text>
</comment>
<organism evidence="2 3">
    <name type="scientific">Suillus fuscotomentosus</name>
    <dbReference type="NCBI Taxonomy" id="1912939"/>
    <lineage>
        <taxon>Eukaryota</taxon>
        <taxon>Fungi</taxon>
        <taxon>Dikarya</taxon>
        <taxon>Basidiomycota</taxon>
        <taxon>Agaricomycotina</taxon>
        <taxon>Agaricomycetes</taxon>
        <taxon>Agaricomycetidae</taxon>
        <taxon>Boletales</taxon>
        <taxon>Suillineae</taxon>
        <taxon>Suillaceae</taxon>
        <taxon>Suillus</taxon>
    </lineage>
</organism>
<accession>A0AAD4DS52</accession>
<dbReference type="GO" id="GO:0005829">
    <property type="term" value="C:cytosol"/>
    <property type="evidence" value="ECO:0007669"/>
    <property type="project" value="TreeGrafter"/>
</dbReference>
<evidence type="ECO:0000313" key="3">
    <source>
        <dbReference type="Proteomes" id="UP001195769"/>
    </source>
</evidence>
<dbReference type="Proteomes" id="UP001195769">
    <property type="component" value="Unassembled WGS sequence"/>
</dbReference>
<gene>
    <name evidence="2" type="ORF">F5891DRAFT_1197316</name>
</gene>
<evidence type="ECO:0000313" key="2">
    <source>
        <dbReference type="EMBL" id="KAG1891864.1"/>
    </source>
</evidence>
<sequence length="568" mass="63912">MSLRQKLAARGFCYQLMARPLFLLANQEEDGRYFNTLPAPLISPTARLIRLLWPDLHPGSATGRRLGDYKHEEFWSPSMVYSPTSLALPPPPLDSRTLMWTRSQLFSDLVHANTSTSRVWDCFCMGPNAFFQIAAACLKERAGRMLQGNSYKRAASSVQDVWLQAARLYVDMPFVHPQLRSAMKQLETSERARAFLHQASMALSDAISNLDEISARKGKDADIARWEAELRKSLANKKGGATATPSKQAQALVQAQLDKEEIVRQRVATIKLNLQRGLSYIQSLASINVPELRMYVSFILSLLLEGAMGQGSRLVGSQAFETWTSPSAAQHVWILSISALLKGRVDAGQDDGDEALEQVTLVLDIIRFHCSEFSDAAFPRKATMEYVLQVIKHQPRLSKEASSVLIDLREAVQPNATRDEVGVLMDGTLLQEVYVRNARLQAIQPFDLTDLDWSPQHWVACHDDDEQNVRLAKHLWEDNGLDVPEDFLDKLMNYLEHNNAYVRTSAVSAIAEAVIYWPRKSALTIAALQDFCREKAKILAPEFDEYVSTILNFPNVILIRCTGHDYCF</sequence>
<protein>
    <submittedName>
        <fullName evidence="2">Uncharacterized protein</fullName>
    </submittedName>
</protein>
<proteinExistence type="predicted"/>
<dbReference type="EMBL" id="JABBWK010000119">
    <property type="protein sequence ID" value="KAG1891864.1"/>
    <property type="molecule type" value="Genomic_DNA"/>
</dbReference>
<dbReference type="PANTHER" id="PTHR23346">
    <property type="entry name" value="TRANSLATIONAL ACTIVATOR GCN1-RELATED"/>
    <property type="match status" value="1"/>
</dbReference>